<feature type="compositionally biased region" description="Polar residues" evidence="1">
    <location>
        <begin position="1056"/>
        <end position="1073"/>
    </location>
</feature>
<dbReference type="InterPro" id="IPR027417">
    <property type="entry name" value="P-loop_NTPase"/>
</dbReference>
<dbReference type="GO" id="GO:0098609">
    <property type="term" value="P:cell-cell adhesion"/>
    <property type="evidence" value="ECO:0007669"/>
    <property type="project" value="TreeGrafter"/>
</dbReference>
<dbReference type="InterPro" id="IPR000906">
    <property type="entry name" value="ZU5_dom"/>
</dbReference>
<sequence length="1277" mass="143545">MVVHPTCYYATIIRSPAYGLGLGISGIHDSTDSSTKFMVSDVIKGGPAYGKVSKDDELVGVNGNSLSGMKYSEAIKILRECGEEVELRLIKHKEHTEFCDMASDFVNDNMSRHNSSLLRRPSHSEYCASTSQNNDIHTVKYRSDTALWNNCHQSTEYFTKKCPKLVEVYLKRRDTGESLGVELLSRLTIASVDENSMGARAGLKRGDRIVTLNGINAAHLSLIDTANMLRRQETVLLVAREPDLKQNYIYHNMDTMPLVNSSSVPADLSGLLSHHQSMVPMFPSHSTREDKTAMRHFGRTSQTDNHIYQNFEQRCKSCEVTGYNNVFCGCGTACVNGPTGSVISQGDISNICGDQCKCNHKQIYSVSQMKANTFHESNPNLLWLKKSNPETLPFDEQNGCLDYRKEDVKQAFNVSQSPTTRKVILRFNNNFKGEIGLILIGGNKTGIYVGKVIPDSIADQAGVGEGDKLIKLNGTDLKGWTKEEVFLSLMANEDKLILELLYDPLSYQKICDSEVIHESFHVRANFNMNQYVSGSSALISSIKYSGLCILKGDIFHVQETLVDDALGSWLATKVYPNTSDVGLIPNEQRAQRYISANQHQENQQTAFTLPAYERVVQLDKFPFPRPVVIFGPLCELARQRLTQMSSISSAKVDYFIEEPVKFIVPPINSAYSNNTGKNYPIDEENNNKPYGLIRLSAINECMKRGYHCLLDIGPAAIERLILLGVPPIVILINPASKSQLKDLLKHYWQFNKNSAALFIPSKLGSRTRPTIKEMVTILWNSVLHLRQYKSYFITDTVPLLPVTSKKNSFSEVEWLRNLTEVIRHHQNSPVWIGEETEIGQLKVNEILEDDDMLTKDDPETPRPGLCNQTDDNLDYGKEVRKEDMNNNNNNNNAKNESHSQVCQDNAYPITSGQLPMYQSNEMRYNNRNVPFKSTNEVKANISCDCKCGCDKRISVNKESFNLREINEQKDALSSINFPPLSLETLKLHIESTSIKYPQVDQSQYENKHLPSNIHSANETEPVDSQTPTISPTLSLHQLVFDDNTSSDCRPSDEQKLQSYDVRSNTPDPHSVLSSLATSPRTILAEKHGEFGSEGGILEIPEHKVCLRIPAGAISKEEEMQKIFLRVYDSANELPLDDLHSESRLCTDKPVLVSPMVMCGPRGLRFHKPVELTVPRYPLDSESSDESETKRDKHLEKWNLSLLHASAISTSTSADEDSLPRTSRSTEPTKWHEIPLNTKSESSLKKNKLSLEEQRSRNDQGILSIIKDSQISILIDHF</sequence>
<dbReference type="PROSITE" id="PS51145">
    <property type="entry name" value="ZU5"/>
    <property type="match status" value="1"/>
</dbReference>
<reference evidence="5" key="1">
    <citation type="submission" date="2022-06" db="EMBL/GenBank/DDBJ databases">
        <authorList>
            <person name="Berger JAMES D."/>
            <person name="Berger JAMES D."/>
        </authorList>
    </citation>
    <scope>NUCLEOTIDE SEQUENCE [LARGE SCALE GENOMIC DNA]</scope>
</reference>
<dbReference type="Pfam" id="PF17820">
    <property type="entry name" value="PDZ_6"/>
    <property type="match status" value="1"/>
</dbReference>
<dbReference type="GO" id="GO:0005886">
    <property type="term" value="C:plasma membrane"/>
    <property type="evidence" value="ECO:0007669"/>
    <property type="project" value="TreeGrafter"/>
</dbReference>
<dbReference type="InterPro" id="IPR001478">
    <property type="entry name" value="PDZ"/>
</dbReference>
<dbReference type="Pfam" id="PF00595">
    <property type="entry name" value="PDZ"/>
    <property type="match status" value="2"/>
</dbReference>
<dbReference type="WBParaSite" id="TREG1_85380.1">
    <property type="protein sequence ID" value="TREG1_85380.1"/>
    <property type="gene ID" value="TREG1_85380"/>
</dbReference>
<evidence type="ECO:0000256" key="1">
    <source>
        <dbReference type="SAM" id="MobiDB-lite"/>
    </source>
</evidence>
<dbReference type="GO" id="GO:0045216">
    <property type="term" value="P:cell-cell junction organization"/>
    <property type="evidence" value="ECO:0007669"/>
    <property type="project" value="TreeGrafter"/>
</dbReference>
<accession>A0AA85KH32</accession>
<feature type="domain" description="PDZ" evidence="3">
    <location>
        <begin position="167"/>
        <end position="231"/>
    </location>
</feature>
<dbReference type="GO" id="GO:0150105">
    <property type="term" value="P:protein localization to cell-cell junction"/>
    <property type="evidence" value="ECO:0007669"/>
    <property type="project" value="TreeGrafter"/>
</dbReference>
<dbReference type="Gene3D" id="3.40.50.300">
    <property type="entry name" value="P-loop containing nucleotide triphosphate hydrolases"/>
    <property type="match status" value="1"/>
</dbReference>
<feature type="region of interest" description="Disordered" evidence="1">
    <location>
        <begin position="1043"/>
        <end position="1073"/>
    </location>
</feature>
<dbReference type="CDD" id="cd00136">
    <property type="entry name" value="PDZ_canonical"/>
    <property type="match status" value="1"/>
</dbReference>
<dbReference type="Gene3D" id="2.30.30.40">
    <property type="entry name" value="SH3 Domains"/>
    <property type="match status" value="1"/>
</dbReference>
<dbReference type="Proteomes" id="UP000050795">
    <property type="component" value="Unassembled WGS sequence"/>
</dbReference>
<dbReference type="InterPro" id="IPR041489">
    <property type="entry name" value="PDZ_6"/>
</dbReference>
<dbReference type="PANTHER" id="PTHR13865:SF28">
    <property type="entry name" value="POLYCHAETOID, ISOFORM O"/>
    <property type="match status" value="1"/>
</dbReference>
<evidence type="ECO:0000259" key="3">
    <source>
        <dbReference type="PROSITE" id="PS50106"/>
    </source>
</evidence>
<reference evidence="6 7" key="2">
    <citation type="submission" date="2023-11" db="UniProtKB">
        <authorList>
            <consortium name="WormBaseParasite"/>
        </authorList>
    </citation>
    <scope>IDENTIFICATION</scope>
</reference>
<organism evidence="5 6">
    <name type="scientific">Trichobilharzia regenti</name>
    <name type="common">Nasal bird schistosome</name>
    <dbReference type="NCBI Taxonomy" id="157069"/>
    <lineage>
        <taxon>Eukaryota</taxon>
        <taxon>Metazoa</taxon>
        <taxon>Spiralia</taxon>
        <taxon>Lophotrochozoa</taxon>
        <taxon>Platyhelminthes</taxon>
        <taxon>Trematoda</taxon>
        <taxon>Digenea</taxon>
        <taxon>Strigeidida</taxon>
        <taxon>Schistosomatoidea</taxon>
        <taxon>Schistosomatidae</taxon>
        <taxon>Trichobilharzia</taxon>
    </lineage>
</organism>
<dbReference type="AlphaFoldDB" id="A0AA85KH32"/>
<evidence type="ECO:0008006" key="8">
    <source>
        <dbReference type="Google" id="ProtNLM"/>
    </source>
</evidence>
<feature type="domain" description="PDZ" evidence="3">
    <location>
        <begin position="424"/>
        <end position="504"/>
    </location>
</feature>
<protein>
    <recommendedName>
        <fullName evidence="8">PDZ domain-containing protein</fullName>
    </recommendedName>
</protein>
<dbReference type="PROSITE" id="PS50052">
    <property type="entry name" value="GUANYLATE_KINASE_2"/>
    <property type="match status" value="1"/>
</dbReference>
<dbReference type="InterPro" id="IPR036034">
    <property type="entry name" value="PDZ_sf"/>
</dbReference>
<dbReference type="SMART" id="SM00218">
    <property type="entry name" value="ZU5"/>
    <property type="match status" value="1"/>
</dbReference>
<dbReference type="Gene3D" id="2.60.220.30">
    <property type="match status" value="1"/>
</dbReference>
<dbReference type="Pfam" id="PF00791">
    <property type="entry name" value="ZU5"/>
    <property type="match status" value="1"/>
</dbReference>
<feature type="domain" description="Guanylate kinase-like" evidence="2">
    <location>
        <begin position="694"/>
        <end position="823"/>
    </location>
</feature>
<dbReference type="InterPro" id="IPR008144">
    <property type="entry name" value="Guanylate_kin-like_dom"/>
</dbReference>
<dbReference type="SUPFAM" id="SSF50156">
    <property type="entry name" value="PDZ domain-like"/>
    <property type="match status" value="3"/>
</dbReference>
<evidence type="ECO:0000259" key="4">
    <source>
        <dbReference type="PROSITE" id="PS51145"/>
    </source>
</evidence>
<feature type="domain" description="PDZ" evidence="3">
    <location>
        <begin position="9"/>
        <end position="93"/>
    </location>
</feature>
<evidence type="ECO:0000259" key="2">
    <source>
        <dbReference type="PROSITE" id="PS50052"/>
    </source>
</evidence>
<dbReference type="SUPFAM" id="SSF52540">
    <property type="entry name" value="P-loop containing nucleoside triphosphate hydrolases"/>
    <property type="match status" value="1"/>
</dbReference>
<feature type="region of interest" description="Disordered" evidence="1">
    <location>
        <begin position="1210"/>
        <end position="1231"/>
    </location>
</feature>
<name>A0AA85KH32_TRIRE</name>
<dbReference type="Gene3D" id="2.30.42.10">
    <property type="match status" value="3"/>
</dbReference>
<feature type="domain" description="ZU5" evidence="4">
    <location>
        <begin position="1084"/>
        <end position="1213"/>
    </location>
</feature>
<keyword evidence="5" id="KW-1185">Reference proteome</keyword>
<dbReference type="SMART" id="SM00228">
    <property type="entry name" value="PDZ"/>
    <property type="match status" value="3"/>
</dbReference>
<dbReference type="PANTHER" id="PTHR13865">
    <property type="entry name" value="TIGHT JUNCTION PROTEIN"/>
    <property type="match status" value="1"/>
</dbReference>
<dbReference type="WBParaSite" id="TREG1_85380.3">
    <property type="protein sequence ID" value="TREG1_85380.3"/>
    <property type="gene ID" value="TREG1_85380"/>
</dbReference>
<evidence type="ECO:0000313" key="5">
    <source>
        <dbReference type="Proteomes" id="UP000050795"/>
    </source>
</evidence>
<dbReference type="GO" id="GO:0050839">
    <property type="term" value="F:cell adhesion molecule binding"/>
    <property type="evidence" value="ECO:0007669"/>
    <property type="project" value="TreeGrafter"/>
</dbReference>
<evidence type="ECO:0000313" key="7">
    <source>
        <dbReference type="WBParaSite" id="TREG1_85380.3"/>
    </source>
</evidence>
<dbReference type="PROSITE" id="PS50106">
    <property type="entry name" value="PDZ"/>
    <property type="match status" value="3"/>
</dbReference>
<proteinExistence type="predicted"/>
<evidence type="ECO:0000313" key="6">
    <source>
        <dbReference type="WBParaSite" id="TREG1_85380.1"/>
    </source>
</evidence>
<dbReference type="GO" id="GO:0005923">
    <property type="term" value="C:bicellular tight junction"/>
    <property type="evidence" value="ECO:0007669"/>
    <property type="project" value="TreeGrafter"/>
</dbReference>